<sequence length="214" mass="23072">MPEERLQPAQLEPICIRTTQVYDWCYLNGTTSVLLPDIVFPADTSVVAGIEAAIISVECAEIDRDQDPSGLANVTIRRLVTFELTFVDVNGNPVPVIVNGVEVTTQTRSRFFDEFIRVCAPDGTTLTCEITDAAARAFMTVINGTPAVQVELFICQNIQVTADVTVSININDYCLPDACQPGQKPFQCPPPTTPPPACGPLTQGRARKAGSSQG</sequence>
<reference evidence="2" key="1">
    <citation type="submission" date="2017-11" db="EMBL/GenBank/DDBJ databases">
        <title>Three new genomes from thermophilic consortium.</title>
        <authorList>
            <person name="Quaggio R."/>
            <person name="Amgarten D."/>
            <person name="Setubal J.C."/>
        </authorList>
    </citation>
    <scope>NUCLEOTIDE SEQUENCE</scope>
    <source>
        <strain evidence="2">ZCTH01-B2</strain>
    </source>
</reference>
<comment type="caution">
    <text evidence="2">The sequence shown here is derived from an EMBL/GenBank/DDBJ whole genome shotgun (WGS) entry which is preliminary data.</text>
</comment>
<dbReference type="AlphaFoldDB" id="A0A953LGB7"/>
<evidence type="ECO:0000256" key="1">
    <source>
        <dbReference type="SAM" id="MobiDB-lite"/>
    </source>
</evidence>
<evidence type="ECO:0000313" key="2">
    <source>
        <dbReference type="EMBL" id="MBY6275091.1"/>
    </source>
</evidence>
<dbReference type="EMBL" id="PIUK01000012">
    <property type="protein sequence ID" value="MBY6275091.1"/>
    <property type="molecule type" value="Genomic_DNA"/>
</dbReference>
<organism evidence="2 3">
    <name type="scientific">Symbiobacterium thermophilum</name>
    <dbReference type="NCBI Taxonomy" id="2734"/>
    <lineage>
        <taxon>Bacteria</taxon>
        <taxon>Bacillati</taxon>
        <taxon>Bacillota</taxon>
        <taxon>Clostridia</taxon>
        <taxon>Eubacteriales</taxon>
        <taxon>Symbiobacteriaceae</taxon>
        <taxon>Symbiobacterium</taxon>
    </lineage>
</organism>
<proteinExistence type="predicted"/>
<protein>
    <submittedName>
        <fullName evidence="2">Uncharacterized protein</fullName>
    </submittedName>
</protein>
<dbReference type="Proteomes" id="UP000732377">
    <property type="component" value="Unassembled WGS sequence"/>
</dbReference>
<feature type="region of interest" description="Disordered" evidence="1">
    <location>
        <begin position="185"/>
        <end position="214"/>
    </location>
</feature>
<evidence type="ECO:0000313" key="3">
    <source>
        <dbReference type="Proteomes" id="UP000732377"/>
    </source>
</evidence>
<feature type="compositionally biased region" description="Pro residues" evidence="1">
    <location>
        <begin position="187"/>
        <end position="198"/>
    </location>
</feature>
<gene>
    <name evidence="2" type="ORF">CWE10_02585</name>
</gene>
<dbReference type="RefSeq" id="WP_011195508.1">
    <property type="nucleotide sequence ID" value="NZ_PIUK01000012.1"/>
</dbReference>
<accession>A0A953LGB7</accession>
<name>A0A953LGB7_SYMTR</name>